<keyword evidence="5" id="KW-0864">Zinc transport</keyword>
<dbReference type="InterPro" id="IPR027470">
    <property type="entry name" value="Cation_efflux_CTD"/>
</dbReference>
<feature type="transmembrane region" description="Helical" evidence="9">
    <location>
        <begin position="138"/>
        <end position="158"/>
    </location>
</feature>
<comment type="similarity">
    <text evidence="2">Belongs to the cation diffusion facilitator (CDF) transporter (TC 2.A.4) family. SLC30A subfamily.</text>
</comment>
<dbReference type="NCBIfam" id="TIGR01297">
    <property type="entry name" value="CDF"/>
    <property type="match status" value="1"/>
</dbReference>
<dbReference type="SUPFAM" id="SSF160240">
    <property type="entry name" value="Cation efflux protein cytoplasmic domain-like"/>
    <property type="match status" value="1"/>
</dbReference>
<dbReference type="Proteomes" id="UP000051530">
    <property type="component" value="Unassembled WGS sequence"/>
</dbReference>
<dbReference type="InterPro" id="IPR036837">
    <property type="entry name" value="Cation_efflux_CTD_sf"/>
</dbReference>
<organism evidence="12 13">
    <name type="scientific">Pseudoloma neurophilia</name>
    <dbReference type="NCBI Taxonomy" id="146866"/>
    <lineage>
        <taxon>Eukaryota</taxon>
        <taxon>Fungi</taxon>
        <taxon>Fungi incertae sedis</taxon>
        <taxon>Microsporidia</taxon>
        <taxon>Pseudoloma</taxon>
    </lineage>
</organism>
<evidence type="ECO:0000313" key="12">
    <source>
        <dbReference type="EMBL" id="KRH95024.1"/>
    </source>
</evidence>
<evidence type="ECO:0000313" key="13">
    <source>
        <dbReference type="Proteomes" id="UP000051530"/>
    </source>
</evidence>
<evidence type="ECO:0000256" key="1">
    <source>
        <dbReference type="ARBA" id="ARBA00004141"/>
    </source>
</evidence>
<feature type="domain" description="Cation efflux protein cytoplasmic" evidence="11">
    <location>
        <begin position="198"/>
        <end position="273"/>
    </location>
</feature>
<protein>
    <submittedName>
        <fullName evidence="12">Cation Diffusion Facilitator (CDF) Transporter</fullName>
    </submittedName>
</protein>
<dbReference type="Gene3D" id="1.20.1510.10">
    <property type="entry name" value="Cation efflux protein transmembrane domain"/>
    <property type="match status" value="1"/>
</dbReference>
<dbReference type="InterPro" id="IPR002524">
    <property type="entry name" value="Cation_efflux"/>
</dbReference>
<keyword evidence="3" id="KW-0813">Transport</keyword>
<feature type="transmembrane region" description="Helical" evidence="9">
    <location>
        <begin position="100"/>
        <end position="118"/>
    </location>
</feature>
<dbReference type="SUPFAM" id="SSF161111">
    <property type="entry name" value="Cation efflux protein transmembrane domain-like"/>
    <property type="match status" value="1"/>
</dbReference>
<evidence type="ECO:0000256" key="4">
    <source>
        <dbReference type="ARBA" id="ARBA00022692"/>
    </source>
</evidence>
<feature type="transmembrane region" description="Helical" evidence="9">
    <location>
        <begin position="164"/>
        <end position="186"/>
    </location>
</feature>
<evidence type="ECO:0000256" key="5">
    <source>
        <dbReference type="ARBA" id="ARBA00022906"/>
    </source>
</evidence>
<evidence type="ECO:0000259" key="11">
    <source>
        <dbReference type="Pfam" id="PF16916"/>
    </source>
</evidence>
<dbReference type="Pfam" id="PF01545">
    <property type="entry name" value="Cation_efflux"/>
    <property type="match status" value="1"/>
</dbReference>
<evidence type="ECO:0000256" key="6">
    <source>
        <dbReference type="ARBA" id="ARBA00022989"/>
    </source>
</evidence>
<dbReference type="Pfam" id="PF16916">
    <property type="entry name" value="ZT_dimer"/>
    <property type="match status" value="1"/>
</dbReference>
<dbReference type="GO" id="GO:0030003">
    <property type="term" value="P:intracellular monoatomic cation homeostasis"/>
    <property type="evidence" value="ECO:0007669"/>
    <property type="project" value="UniProtKB-ARBA"/>
</dbReference>
<evidence type="ECO:0000256" key="7">
    <source>
        <dbReference type="ARBA" id="ARBA00023065"/>
    </source>
</evidence>
<dbReference type="AlphaFoldDB" id="A0A0R0M7Z1"/>
<evidence type="ECO:0000256" key="2">
    <source>
        <dbReference type="ARBA" id="ARBA00008873"/>
    </source>
</evidence>
<keyword evidence="4 9" id="KW-0812">Transmembrane</keyword>
<proteinExistence type="inferred from homology"/>
<name>A0A0R0M7Z1_9MICR</name>
<feature type="domain" description="Cation efflux protein transmembrane" evidence="10">
    <location>
        <begin position="2"/>
        <end position="194"/>
    </location>
</feature>
<evidence type="ECO:0000259" key="10">
    <source>
        <dbReference type="Pfam" id="PF01545"/>
    </source>
</evidence>
<dbReference type="EMBL" id="LGUB01000010">
    <property type="protein sequence ID" value="KRH95024.1"/>
    <property type="molecule type" value="Genomic_DNA"/>
</dbReference>
<dbReference type="InterPro" id="IPR058533">
    <property type="entry name" value="Cation_efflux_TM"/>
</dbReference>
<dbReference type="InterPro" id="IPR050681">
    <property type="entry name" value="CDF/SLC30A"/>
</dbReference>
<dbReference type="GO" id="GO:0005385">
    <property type="term" value="F:zinc ion transmembrane transporter activity"/>
    <property type="evidence" value="ECO:0007669"/>
    <property type="project" value="TreeGrafter"/>
</dbReference>
<keyword evidence="8 9" id="KW-0472">Membrane</keyword>
<keyword evidence="13" id="KW-1185">Reference proteome</keyword>
<dbReference type="PANTHER" id="PTHR11562">
    <property type="entry name" value="CATION EFFLUX PROTEIN/ ZINC TRANSPORTER"/>
    <property type="match status" value="1"/>
</dbReference>
<feature type="transmembrane region" description="Helical" evidence="9">
    <location>
        <begin position="30"/>
        <end position="50"/>
    </location>
</feature>
<dbReference type="PANTHER" id="PTHR11562:SF17">
    <property type="entry name" value="RE54080P-RELATED"/>
    <property type="match status" value="1"/>
</dbReference>
<dbReference type="VEuPathDB" id="MicrosporidiaDB:M153_6500027589"/>
<evidence type="ECO:0000256" key="9">
    <source>
        <dbReference type="SAM" id="Phobius"/>
    </source>
</evidence>
<evidence type="ECO:0000256" key="3">
    <source>
        <dbReference type="ARBA" id="ARBA00022448"/>
    </source>
</evidence>
<dbReference type="OrthoDB" id="9944568at2759"/>
<dbReference type="GO" id="GO:0098771">
    <property type="term" value="P:inorganic ion homeostasis"/>
    <property type="evidence" value="ECO:0007669"/>
    <property type="project" value="UniProtKB-ARBA"/>
</dbReference>
<feature type="transmembrane region" description="Helical" evidence="9">
    <location>
        <begin position="62"/>
        <end position="80"/>
    </location>
</feature>
<gene>
    <name evidence="12" type="ORF">M153_6500027589</name>
</gene>
<keyword evidence="6 9" id="KW-1133">Transmembrane helix</keyword>
<reference evidence="12 13" key="1">
    <citation type="submission" date="2015-07" db="EMBL/GenBank/DDBJ databases">
        <title>The genome of Pseudoloma neurophilia, a relevant intracellular parasite of the zebrafish.</title>
        <authorList>
            <person name="Ndikumana S."/>
            <person name="Pelin A."/>
            <person name="Sanders J."/>
            <person name="Corradi N."/>
        </authorList>
    </citation>
    <scope>NUCLEOTIDE SEQUENCE [LARGE SCALE GENOMIC DNA]</scope>
    <source>
        <strain evidence="12 13">MK1</strain>
    </source>
</reference>
<keyword evidence="7" id="KW-0406">Ion transport</keyword>
<comment type="caution">
    <text evidence="12">The sequence shown here is derived from an EMBL/GenBank/DDBJ whole genome shotgun (WGS) entry which is preliminary data.</text>
</comment>
<dbReference type="InterPro" id="IPR027469">
    <property type="entry name" value="Cation_efflux_TMD_sf"/>
</dbReference>
<dbReference type="GO" id="GO:0005886">
    <property type="term" value="C:plasma membrane"/>
    <property type="evidence" value="ECO:0007669"/>
    <property type="project" value="TreeGrafter"/>
</dbReference>
<evidence type="ECO:0000256" key="8">
    <source>
        <dbReference type="ARBA" id="ARBA00023136"/>
    </source>
</evidence>
<sequence>MAIISIFCLLELWGHWHSNSLSLLADSVHLFVDILGFVVSLVSLSLTKLSKNSRYMFGYHRFEVIGALFSISLIWIATIYLICESINRLKNPKEINEKSFIMIAIVGFLVNLFCLHSLHRNDCQNTDVKNLNMKATYVHIIGDLIQSIGVLIASTLTFFFPKIIFFDIAATMIFAIIVIISTFYVVSEGMRILLETCPDKIDIKKLESDILKVKNVLEIEDLKVWSISVSKSAITLKIKSKDIKLDEHHTLLNNLEKLLSKKYDFSYSTIQINSSEHGFKPFSNCDEQNCDEQCSSYLNEHCVQIECEDQPK</sequence>
<comment type="subcellular location">
    <subcellularLocation>
        <location evidence="1">Membrane</location>
        <topology evidence="1">Multi-pass membrane protein</topology>
    </subcellularLocation>
</comment>
<accession>A0A0R0M7Z1</accession>
<keyword evidence="5" id="KW-0862">Zinc</keyword>